<feature type="signal peptide" evidence="1">
    <location>
        <begin position="1"/>
        <end position="26"/>
    </location>
</feature>
<evidence type="ECO:0000313" key="2">
    <source>
        <dbReference type="EMBL" id="MCV9926831.1"/>
    </source>
</evidence>
<keyword evidence="2" id="KW-0540">Nuclease</keyword>
<gene>
    <name evidence="2" type="ORF">OIU83_04180</name>
</gene>
<dbReference type="EMBL" id="JAOZEW010000003">
    <property type="protein sequence ID" value="MCV9926831.1"/>
    <property type="molecule type" value="Genomic_DNA"/>
</dbReference>
<dbReference type="Proteomes" id="UP001151079">
    <property type="component" value="Unassembled WGS sequence"/>
</dbReference>
<keyword evidence="1" id="KW-0732">Signal</keyword>
<dbReference type="GO" id="GO:0004519">
    <property type="term" value="F:endonuclease activity"/>
    <property type="evidence" value="ECO:0007669"/>
    <property type="project" value="UniProtKB-KW"/>
</dbReference>
<comment type="caution">
    <text evidence="2">The sequence shown here is derived from an EMBL/GenBank/DDBJ whole genome shotgun (WGS) entry which is preliminary data.</text>
</comment>
<keyword evidence="2" id="KW-0378">Hydrolase</keyword>
<feature type="chain" id="PRO_5040776088" evidence="1">
    <location>
        <begin position="27"/>
        <end position="330"/>
    </location>
</feature>
<dbReference type="Pfam" id="PF14414">
    <property type="entry name" value="WHH"/>
    <property type="match status" value="1"/>
</dbReference>
<dbReference type="AlphaFoldDB" id="A0A9X3BXQ0"/>
<sequence>MKRINKFILALLFVFSVVQLYPNSNATECPIVSLANDISISGTEFKALIQSPEIFKAWNLLNTESPAIRTNIEELKLVSKNLDEINKAGGYLKWKATIKKSLVPSSLITKITENGAQKLKAWTESKNITYKPRVGESISGASVEAKIFDDLESIIDNKKVLETLEDEQGRLLFVLERPGQTHQVLTLHPTNSGEFKMTMFQPAYNPNLNPNISVLPSTNKLVPDYKGTRYMHPDNTAYLAKNNGKGILIEMQGTRAKDFSESFKKLGIKASEATDYTWHHMDDFQIIDGKPYCTMQLVLSEGHGGSGITGMAHSGSVAQWKAYFGITIYP</sequence>
<reference evidence="2" key="1">
    <citation type="submission" date="2022-10" db="EMBL/GenBank/DDBJ databases">
        <title>Two novel species of Flavobacterium.</title>
        <authorList>
            <person name="Liu Q."/>
            <person name="Xin Y.-H."/>
        </authorList>
    </citation>
    <scope>NUCLEOTIDE SEQUENCE</scope>
    <source>
        <strain evidence="2">LS1R49</strain>
    </source>
</reference>
<protein>
    <submittedName>
        <fullName evidence="2">HNH endonuclease</fullName>
    </submittedName>
</protein>
<keyword evidence="2" id="KW-0255">Endonuclease</keyword>
<proteinExistence type="predicted"/>
<accession>A0A9X3BXQ0</accession>
<name>A0A9X3BXQ0_9FLAO</name>
<dbReference type="InterPro" id="IPR032869">
    <property type="entry name" value="WHH_dom_containing"/>
</dbReference>
<evidence type="ECO:0000256" key="1">
    <source>
        <dbReference type="SAM" id="SignalP"/>
    </source>
</evidence>
<evidence type="ECO:0000313" key="3">
    <source>
        <dbReference type="Proteomes" id="UP001151079"/>
    </source>
</evidence>
<keyword evidence="3" id="KW-1185">Reference proteome</keyword>
<dbReference type="RefSeq" id="WP_264205012.1">
    <property type="nucleotide sequence ID" value="NZ_JAOZEW010000003.1"/>
</dbReference>
<organism evidence="2 3">
    <name type="scientific">Flavobacterium shii</name>
    <dbReference type="NCBI Taxonomy" id="2987687"/>
    <lineage>
        <taxon>Bacteria</taxon>
        <taxon>Pseudomonadati</taxon>
        <taxon>Bacteroidota</taxon>
        <taxon>Flavobacteriia</taxon>
        <taxon>Flavobacteriales</taxon>
        <taxon>Flavobacteriaceae</taxon>
        <taxon>Flavobacterium</taxon>
    </lineage>
</organism>